<dbReference type="Proteomes" id="UP000041254">
    <property type="component" value="Unassembled WGS sequence"/>
</dbReference>
<evidence type="ECO:0000259" key="2">
    <source>
        <dbReference type="Pfam" id="PF00085"/>
    </source>
</evidence>
<keyword evidence="1" id="KW-1133">Transmembrane helix</keyword>
<dbReference type="EMBL" id="CDMY01000603">
    <property type="protein sequence ID" value="CEM25780.1"/>
    <property type="molecule type" value="Genomic_DNA"/>
</dbReference>
<dbReference type="Gene3D" id="3.40.30.10">
    <property type="entry name" value="Glutaredoxin"/>
    <property type="match status" value="1"/>
</dbReference>
<dbReference type="SUPFAM" id="SSF52833">
    <property type="entry name" value="Thioredoxin-like"/>
    <property type="match status" value="1"/>
</dbReference>
<dbReference type="AlphaFoldDB" id="A0A0G4GA08"/>
<evidence type="ECO:0000313" key="3">
    <source>
        <dbReference type="EMBL" id="CEM25780.1"/>
    </source>
</evidence>
<keyword evidence="4" id="KW-1185">Reference proteome</keyword>
<feature type="transmembrane region" description="Helical" evidence="1">
    <location>
        <begin position="266"/>
        <end position="283"/>
    </location>
</feature>
<reference evidence="3 4" key="1">
    <citation type="submission" date="2014-11" db="EMBL/GenBank/DDBJ databases">
        <authorList>
            <person name="Zhu J."/>
            <person name="Qi W."/>
            <person name="Song R."/>
        </authorList>
    </citation>
    <scope>NUCLEOTIDE SEQUENCE [LARGE SCALE GENOMIC DNA]</scope>
</reference>
<keyword evidence="1" id="KW-0472">Membrane</keyword>
<gene>
    <name evidence="3" type="ORF">Vbra_9822</name>
</gene>
<organism evidence="3 4">
    <name type="scientific">Vitrella brassicaformis (strain CCMP3155)</name>
    <dbReference type="NCBI Taxonomy" id="1169540"/>
    <lineage>
        <taxon>Eukaryota</taxon>
        <taxon>Sar</taxon>
        <taxon>Alveolata</taxon>
        <taxon>Colpodellida</taxon>
        <taxon>Vitrellaceae</taxon>
        <taxon>Vitrella</taxon>
    </lineage>
</organism>
<evidence type="ECO:0000313" key="4">
    <source>
        <dbReference type="Proteomes" id="UP000041254"/>
    </source>
</evidence>
<keyword evidence="1" id="KW-0812">Transmembrane</keyword>
<proteinExistence type="predicted"/>
<feature type="domain" description="Thioredoxin" evidence="2">
    <location>
        <begin position="42"/>
        <end position="110"/>
    </location>
</feature>
<dbReference type="InterPro" id="IPR036249">
    <property type="entry name" value="Thioredoxin-like_sf"/>
</dbReference>
<name>A0A0G4GA08_VITBC</name>
<dbReference type="CDD" id="cd02947">
    <property type="entry name" value="TRX_family"/>
    <property type="match status" value="1"/>
</dbReference>
<dbReference type="Pfam" id="PF00085">
    <property type="entry name" value="Thioredoxin"/>
    <property type="match status" value="1"/>
</dbReference>
<dbReference type="VEuPathDB" id="CryptoDB:Vbra_9822"/>
<feature type="transmembrane region" description="Helical" evidence="1">
    <location>
        <begin position="238"/>
        <end position="260"/>
    </location>
</feature>
<accession>A0A0G4GA08</accession>
<protein>
    <recommendedName>
        <fullName evidence="2">Thioredoxin domain-containing protein</fullName>
    </recommendedName>
</protein>
<sequence>MRRRSVRMSAAAEVEQTNRVRPLQGLEEVQAAIEKDSGVNVISVVFIQAKWCKNCAATRPVLEGLAKECAEAKTPVSFYSIDFDESKTAMTDIAPTLSRLPWCLLYAAGSVTASESFACGESKVYGVLKPLIDLYSGQKAGGRGGGESVEVGVTLKQEQESEQELMEALNEVSSPAVTKMFNDLYKPQPGKRIIGGLLLDTPKDELEKLPDPSELEALRKKAASDLINIGADERRRRAIAGAASALATLAIGFACVKTGASPLARFGAVIVPTFFTVGFSLSAKEGL</sequence>
<dbReference type="InParanoid" id="A0A0G4GA08"/>
<dbReference type="InterPro" id="IPR013766">
    <property type="entry name" value="Thioredoxin_domain"/>
</dbReference>
<evidence type="ECO:0000256" key="1">
    <source>
        <dbReference type="SAM" id="Phobius"/>
    </source>
</evidence>